<dbReference type="InterPro" id="IPR032311">
    <property type="entry name" value="DUF4982"/>
</dbReference>
<dbReference type="PANTHER" id="PTHR42732:SF1">
    <property type="entry name" value="BETA-MANNOSIDASE"/>
    <property type="match status" value="1"/>
</dbReference>
<dbReference type="InterPro" id="IPR008979">
    <property type="entry name" value="Galactose-bd-like_sf"/>
</dbReference>
<evidence type="ECO:0000256" key="3">
    <source>
        <dbReference type="ARBA" id="ARBA00023295"/>
    </source>
</evidence>
<dbReference type="SUPFAM" id="SSF49785">
    <property type="entry name" value="Galactose-binding domain-like"/>
    <property type="match status" value="1"/>
</dbReference>
<keyword evidence="11" id="KW-1185">Reference proteome</keyword>
<feature type="domain" description="Glycoside hydrolase family 2 catalytic" evidence="6">
    <location>
        <begin position="330"/>
        <end position="449"/>
    </location>
</feature>
<dbReference type="InterPro" id="IPR017853">
    <property type="entry name" value="GH"/>
</dbReference>
<keyword evidence="3" id="KW-0326">Glycosidase</keyword>
<dbReference type="Gene3D" id="3.20.20.80">
    <property type="entry name" value="Glycosidases"/>
    <property type="match status" value="1"/>
</dbReference>
<keyword evidence="2" id="KW-0378">Hydrolase</keyword>
<dbReference type="PRINTS" id="PR00132">
    <property type="entry name" value="GLHYDRLASE2"/>
</dbReference>
<protein>
    <submittedName>
        <fullName evidence="10">Beta-galactosidase</fullName>
    </submittedName>
</protein>
<dbReference type="InterPro" id="IPR006101">
    <property type="entry name" value="Glyco_hydro_2"/>
</dbReference>
<dbReference type="InterPro" id="IPR051913">
    <property type="entry name" value="GH2_Domain-Containing"/>
</dbReference>
<evidence type="ECO:0000259" key="6">
    <source>
        <dbReference type="Pfam" id="PF02836"/>
    </source>
</evidence>
<dbReference type="Pfam" id="PF02836">
    <property type="entry name" value="Glyco_hydro_2_C"/>
    <property type="match status" value="1"/>
</dbReference>
<dbReference type="InterPro" id="IPR006102">
    <property type="entry name" value="Ig-like_GH2"/>
</dbReference>
<dbReference type="InterPro" id="IPR006104">
    <property type="entry name" value="Glyco_hydro_2_N"/>
</dbReference>
<feature type="domain" description="Glycosyl hydrolases family 2 sugar binding" evidence="7">
    <location>
        <begin position="92"/>
        <end position="195"/>
    </location>
</feature>
<evidence type="ECO:0000313" key="10">
    <source>
        <dbReference type="EMBL" id="GLH72638.1"/>
    </source>
</evidence>
<feature type="domain" description="Glycoside hydrolase family 2 immunoglobulin-like beta-sandwich" evidence="5">
    <location>
        <begin position="224"/>
        <end position="322"/>
    </location>
</feature>
<evidence type="ECO:0000259" key="8">
    <source>
        <dbReference type="Pfam" id="PF16355"/>
    </source>
</evidence>
<feature type="domain" description="Glycoside hydrolase family 2" evidence="9">
    <location>
        <begin position="764"/>
        <end position="842"/>
    </location>
</feature>
<dbReference type="PANTHER" id="PTHR42732">
    <property type="entry name" value="BETA-GALACTOSIDASE"/>
    <property type="match status" value="1"/>
</dbReference>
<comment type="caution">
    <text evidence="10">The sequence shown here is derived from an EMBL/GenBank/DDBJ whole genome shotgun (WGS) entry which is preliminary data.</text>
</comment>
<dbReference type="Pfam" id="PF18565">
    <property type="entry name" value="Glyco_hydro2_C5"/>
    <property type="match status" value="1"/>
</dbReference>
<feature type="domain" description="DUF4982" evidence="8">
    <location>
        <begin position="631"/>
        <end position="658"/>
    </location>
</feature>
<evidence type="ECO:0000313" key="11">
    <source>
        <dbReference type="Proteomes" id="UP001165069"/>
    </source>
</evidence>
<evidence type="ECO:0000259" key="5">
    <source>
        <dbReference type="Pfam" id="PF00703"/>
    </source>
</evidence>
<dbReference type="Gene3D" id="2.60.120.260">
    <property type="entry name" value="Galactose-binding domain-like"/>
    <property type="match status" value="1"/>
</dbReference>
<gene>
    <name evidence="10" type="ORF">GETHLI_11400</name>
</gene>
<evidence type="ECO:0000256" key="4">
    <source>
        <dbReference type="SAM" id="MobiDB-lite"/>
    </source>
</evidence>
<dbReference type="Pfam" id="PF00703">
    <property type="entry name" value="Glyco_hydro_2"/>
    <property type="match status" value="1"/>
</dbReference>
<dbReference type="Gene3D" id="2.60.40.10">
    <property type="entry name" value="Immunoglobulins"/>
    <property type="match status" value="3"/>
</dbReference>
<evidence type="ECO:0000259" key="9">
    <source>
        <dbReference type="Pfam" id="PF18565"/>
    </source>
</evidence>
<dbReference type="SUPFAM" id="SSF49303">
    <property type="entry name" value="beta-Galactosidase/glucuronidase domain"/>
    <property type="match status" value="1"/>
</dbReference>
<dbReference type="Pfam" id="PF16355">
    <property type="entry name" value="DUF4982"/>
    <property type="match status" value="1"/>
</dbReference>
<evidence type="ECO:0000256" key="1">
    <source>
        <dbReference type="ARBA" id="ARBA00007401"/>
    </source>
</evidence>
<comment type="similarity">
    <text evidence="1">Belongs to the glycosyl hydrolase 2 family.</text>
</comment>
<reference evidence="10 11" key="1">
    <citation type="journal article" date="2023" name="Antonie Van Leeuwenhoek">
        <title>Mesoterricola silvestris gen. nov., sp. nov., Mesoterricola sediminis sp. nov., Geothrix oryzae sp. nov., Geothrix edaphica sp. nov., Geothrix rubra sp. nov., and Geothrix limicola sp. nov., six novel members of Acidobacteriota isolated from soils.</title>
        <authorList>
            <person name="Itoh H."/>
            <person name="Sugisawa Y."/>
            <person name="Mise K."/>
            <person name="Xu Z."/>
            <person name="Kuniyasu M."/>
            <person name="Ushijima N."/>
            <person name="Kawano K."/>
            <person name="Kobayashi E."/>
            <person name="Shiratori Y."/>
            <person name="Masuda Y."/>
            <person name="Senoo K."/>
        </authorList>
    </citation>
    <scope>NUCLEOTIDE SEQUENCE [LARGE SCALE GENOMIC DNA]</scope>
    <source>
        <strain evidence="10 11">Red804</strain>
    </source>
</reference>
<dbReference type="SUPFAM" id="SSF51445">
    <property type="entry name" value="(Trans)glycosidases"/>
    <property type="match status" value="1"/>
</dbReference>
<proteinExistence type="inferred from homology"/>
<name>A0ABQ5QD99_9BACT</name>
<dbReference type="Proteomes" id="UP001165069">
    <property type="component" value="Unassembled WGS sequence"/>
</dbReference>
<accession>A0ABQ5QD99</accession>
<dbReference type="InterPro" id="IPR013783">
    <property type="entry name" value="Ig-like_fold"/>
</dbReference>
<organism evidence="10 11">
    <name type="scientific">Geothrix limicola</name>
    <dbReference type="NCBI Taxonomy" id="2927978"/>
    <lineage>
        <taxon>Bacteria</taxon>
        <taxon>Pseudomonadati</taxon>
        <taxon>Acidobacteriota</taxon>
        <taxon>Holophagae</taxon>
        <taxon>Holophagales</taxon>
        <taxon>Holophagaceae</taxon>
        <taxon>Geothrix</taxon>
    </lineage>
</organism>
<dbReference type="InterPro" id="IPR006103">
    <property type="entry name" value="Glyco_hydro_2_cat"/>
</dbReference>
<dbReference type="InterPro" id="IPR040605">
    <property type="entry name" value="Glyco_hydro2_dom5"/>
</dbReference>
<dbReference type="InterPro" id="IPR036156">
    <property type="entry name" value="Beta-gal/glucu_dom_sf"/>
</dbReference>
<evidence type="ECO:0000259" key="7">
    <source>
        <dbReference type="Pfam" id="PF02837"/>
    </source>
</evidence>
<feature type="region of interest" description="Disordered" evidence="4">
    <location>
        <begin position="653"/>
        <end position="673"/>
    </location>
</feature>
<dbReference type="Pfam" id="PF02837">
    <property type="entry name" value="Glyco_hydro_2_N"/>
    <property type="match status" value="1"/>
</dbReference>
<sequence length="848" mass="94726">MKIPYICVLTAPAPLGRVASILLRGFTAACMAGALFGMDQPLNHGWRYQRMTSTQADATPAEAQPRFEDGSWEQAVLPHTARIEAPGTANHHFQGLCWYRLPLAMRPEWRGKRVGIRFDGAMQRAEVFVNGQLRMTHEGGYLPFFLDLSAEASKGGEALIALRLDNRDMPGVPPGKPLKDLDFCYFGGLYRGAWLVVTDPLRITDAVEADRPGSGGLSIRCEEATRDSARLFVQTHIANGRGTAAHIRIRHTLLEPSGHPAARWTSKVERLDQGRESLSQIELRITHPRLWHPDHPWLYTLRTELVTDGKMLDRRETRVGLRRVTMEPGKGFRLNGEPLELRGANRHNDYPWLGNAIPDQAQERDARRLKAAGFNFLRLSQYPQSPAFLDACDRLGLLVAPCIPGWQWYLDTPDFKAAVERDLRQLVRRDRNHPSVLYWETSLNETYQPRDAFYQHLVRVAHEEQPGDGCFTGGDTLGRKDAASIGYDVPYTLWTDFYERPMAKELAGRVGFHREYGDYEFGGENSTSRMARGDGETAQLLQAWNYQWTHNQNLSWTWTLGDCIWVGIDHFRGCSEDLPISRCGALDYLRLPKYVYHFYRSQRDPNLRRTNVDSGPMAFLATEWTPRPTGKVVVFSNGDEVELFLNGRSLGRRKPDAGPDTSYQVPIPDADPNYWQKGEVTRQDAAKGRGQRQIPGDVIDRIFDGGNARHLDHPPFTFPAVPFERGELKAVAYLTGRPVAEHLRRTPGTPAHIDLSVDLAGVPLAGDGADVVFVRAEIRDASGTVVPESGRPVRFEVQSPGELLGGPVARVEAGIASVLLRAKAPGRIRVRAVAEGLSGSELSVDAGS</sequence>
<evidence type="ECO:0000256" key="2">
    <source>
        <dbReference type="ARBA" id="ARBA00022801"/>
    </source>
</evidence>
<dbReference type="EMBL" id="BSDE01000001">
    <property type="protein sequence ID" value="GLH72638.1"/>
    <property type="molecule type" value="Genomic_DNA"/>
</dbReference>